<dbReference type="Proteomes" id="UP000290567">
    <property type="component" value="Unassembled WGS sequence"/>
</dbReference>
<dbReference type="GO" id="GO:0003700">
    <property type="term" value="F:DNA-binding transcription factor activity"/>
    <property type="evidence" value="ECO:0007669"/>
    <property type="project" value="InterPro"/>
</dbReference>
<dbReference type="PROSITE" id="PS50931">
    <property type="entry name" value="HTH_LYSR"/>
    <property type="match status" value="1"/>
</dbReference>
<evidence type="ECO:0000256" key="2">
    <source>
        <dbReference type="ARBA" id="ARBA00023015"/>
    </source>
</evidence>
<keyword evidence="7" id="KW-1185">Reference proteome</keyword>
<protein>
    <submittedName>
        <fullName evidence="6">LysR family transcriptional regulator</fullName>
    </submittedName>
</protein>
<gene>
    <name evidence="6" type="ORF">NRIC_36090</name>
</gene>
<dbReference type="GO" id="GO:0000976">
    <property type="term" value="F:transcription cis-regulatory region binding"/>
    <property type="evidence" value="ECO:0007669"/>
    <property type="project" value="TreeGrafter"/>
</dbReference>
<keyword evidence="3" id="KW-0238">DNA-binding</keyword>
<dbReference type="InterPro" id="IPR005119">
    <property type="entry name" value="LysR_subst-bd"/>
</dbReference>
<reference evidence="7" key="1">
    <citation type="submission" date="2019-02" db="EMBL/GenBank/DDBJ databases">
        <title>Draft genome sequence of Enterococcus sp. Gos25-1.</title>
        <authorList>
            <person name="Tanaka N."/>
            <person name="Shiwa Y."/>
            <person name="Fujita N."/>
        </authorList>
    </citation>
    <scope>NUCLEOTIDE SEQUENCE [LARGE SCALE GENOMIC DNA]</scope>
    <source>
        <strain evidence="7">Gos25-1</strain>
    </source>
</reference>
<evidence type="ECO:0000313" key="7">
    <source>
        <dbReference type="Proteomes" id="UP000290567"/>
    </source>
</evidence>
<dbReference type="InterPro" id="IPR036388">
    <property type="entry name" value="WH-like_DNA-bd_sf"/>
</dbReference>
<dbReference type="Gene3D" id="1.10.10.10">
    <property type="entry name" value="Winged helix-like DNA-binding domain superfamily/Winged helix DNA-binding domain"/>
    <property type="match status" value="1"/>
</dbReference>
<sequence>MNLRQLEYFLALAETEHMTKAAKQLQTSQPNISHAMSTLEQELGVSLFKKNGRNIFLTKNGRLFYSYVAPSLQEIYKGQKVLNSLANPVPGEIHFGFIYTVGSKLAPGIIKRFKNQEVHQNVQFEFYQGNSKQIVEMLKEGIIDVGVCSKVKNDPEIQFSVFAKEELVVVVPDDHPLAEKDAVFLEETIKYPVIYYTKESGLRPHLDSIMNDLDIHPKIEYELDEDHSVLGFVESDFGIAFMPSIPSISSYGVKKLRILDRLPERYLYLATKRENLHTPIIRDFWDFCRNEFES</sequence>
<dbReference type="EMBL" id="BJCC01000037">
    <property type="protein sequence ID" value="GCF95718.1"/>
    <property type="molecule type" value="Genomic_DNA"/>
</dbReference>
<dbReference type="InterPro" id="IPR036390">
    <property type="entry name" value="WH_DNA-bd_sf"/>
</dbReference>
<evidence type="ECO:0000256" key="1">
    <source>
        <dbReference type="ARBA" id="ARBA00009437"/>
    </source>
</evidence>
<proteinExistence type="inferred from homology"/>
<dbReference type="Pfam" id="PF00126">
    <property type="entry name" value="HTH_1"/>
    <property type="match status" value="1"/>
</dbReference>
<accession>A0A4P5PHA9</accession>
<keyword evidence="4" id="KW-0804">Transcription</keyword>
<dbReference type="OrthoDB" id="9803735at2"/>
<dbReference type="AlphaFoldDB" id="A0A4P5PHA9"/>
<evidence type="ECO:0000256" key="4">
    <source>
        <dbReference type="ARBA" id="ARBA00023163"/>
    </source>
</evidence>
<dbReference type="Pfam" id="PF03466">
    <property type="entry name" value="LysR_substrate"/>
    <property type="match status" value="1"/>
</dbReference>
<dbReference type="PANTHER" id="PTHR30126:SF39">
    <property type="entry name" value="HTH-TYPE TRANSCRIPTIONAL REGULATOR CYSL"/>
    <property type="match status" value="1"/>
</dbReference>
<evidence type="ECO:0000313" key="6">
    <source>
        <dbReference type="EMBL" id="GCF95718.1"/>
    </source>
</evidence>
<dbReference type="SUPFAM" id="SSF46785">
    <property type="entry name" value="Winged helix' DNA-binding domain"/>
    <property type="match status" value="1"/>
</dbReference>
<dbReference type="RefSeq" id="WP_146624091.1">
    <property type="nucleotide sequence ID" value="NZ_BJCC01000037.1"/>
</dbReference>
<dbReference type="PRINTS" id="PR00039">
    <property type="entry name" value="HTHLYSR"/>
</dbReference>
<dbReference type="PANTHER" id="PTHR30126">
    <property type="entry name" value="HTH-TYPE TRANSCRIPTIONAL REGULATOR"/>
    <property type="match status" value="1"/>
</dbReference>
<evidence type="ECO:0000256" key="3">
    <source>
        <dbReference type="ARBA" id="ARBA00023125"/>
    </source>
</evidence>
<evidence type="ECO:0000259" key="5">
    <source>
        <dbReference type="PROSITE" id="PS50931"/>
    </source>
</evidence>
<dbReference type="Gene3D" id="3.40.190.290">
    <property type="match status" value="1"/>
</dbReference>
<organism evidence="6 7">
    <name type="scientific">Enterococcus florum</name>
    <dbReference type="NCBI Taxonomy" id="2480627"/>
    <lineage>
        <taxon>Bacteria</taxon>
        <taxon>Bacillati</taxon>
        <taxon>Bacillota</taxon>
        <taxon>Bacilli</taxon>
        <taxon>Lactobacillales</taxon>
        <taxon>Enterococcaceae</taxon>
        <taxon>Enterococcus</taxon>
    </lineage>
</organism>
<dbReference type="SUPFAM" id="SSF53850">
    <property type="entry name" value="Periplasmic binding protein-like II"/>
    <property type="match status" value="1"/>
</dbReference>
<comment type="caution">
    <text evidence="6">The sequence shown here is derived from an EMBL/GenBank/DDBJ whole genome shotgun (WGS) entry which is preliminary data.</text>
</comment>
<comment type="similarity">
    <text evidence="1">Belongs to the LysR transcriptional regulatory family.</text>
</comment>
<keyword evidence="2" id="KW-0805">Transcription regulation</keyword>
<name>A0A4P5PHA9_9ENTE</name>
<feature type="domain" description="HTH lysR-type" evidence="5">
    <location>
        <begin position="1"/>
        <end position="58"/>
    </location>
</feature>
<dbReference type="InterPro" id="IPR000847">
    <property type="entry name" value="LysR_HTH_N"/>
</dbReference>
<dbReference type="FunFam" id="1.10.10.10:FF:000001">
    <property type="entry name" value="LysR family transcriptional regulator"/>
    <property type="match status" value="1"/>
</dbReference>